<dbReference type="EMBL" id="JBAWTH010000220">
    <property type="protein sequence ID" value="KAL2272708.1"/>
    <property type="molecule type" value="Genomic_DNA"/>
</dbReference>
<evidence type="ECO:0000313" key="2">
    <source>
        <dbReference type="Proteomes" id="UP001600888"/>
    </source>
</evidence>
<reference evidence="1 2" key="1">
    <citation type="submission" date="2024-03" db="EMBL/GenBank/DDBJ databases">
        <title>A high-quality draft genome sequence of Diaporthe vaccinii, a causative agent of upright dieback and viscid rot disease in cranberry plants.</title>
        <authorList>
            <person name="Sarrasin M."/>
            <person name="Lang B.F."/>
            <person name="Burger G."/>
        </authorList>
    </citation>
    <scope>NUCLEOTIDE SEQUENCE [LARGE SCALE GENOMIC DNA]</scope>
    <source>
        <strain evidence="1 2">IS7</strain>
    </source>
</reference>
<evidence type="ECO:0000313" key="1">
    <source>
        <dbReference type="EMBL" id="KAL2272708.1"/>
    </source>
</evidence>
<organism evidence="1 2">
    <name type="scientific">Diaporthe vaccinii</name>
    <dbReference type="NCBI Taxonomy" id="105482"/>
    <lineage>
        <taxon>Eukaryota</taxon>
        <taxon>Fungi</taxon>
        <taxon>Dikarya</taxon>
        <taxon>Ascomycota</taxon>
        <taxon>Pezizomycotina</taxon>
        <taxon>Sordariomycetes</taxon>
        <taxon>Sordariomycetidae</taxon>
        <taxon>Diaporthales</taxon>
        <taxon>Diaporthaceae</taxon>
        <taxon>Diaporthe</taxon>
        <taxon>Diaporthe eres species complex</taxon>
    </lineage>
</organism>
<dbReference type="Proteomes" id="UP001600888">
    <property type="component" value="Unassembled WGS sequence"/>
</dbReference>
<gene>
    <name evidence="1" type="ORF">FJTKL_06221</name>
</gene>
<name>A0ABR4DQQ0_9PEZI</name>
<accession>A0ABR4DQQ0</accession>
<protein>
    <submittedName>
        <fullName evidence="1">Uncharacterized protein</fullName>
    </submittedName>
</protein>
<keyword evidence="2" id="KW-1185">Reference proteome</keyword>
<sequence length="134" mass="15194">MSGPSQPQYDTKDEDHFLHEYQKVDVDLVREGHKHTKLPLNYVQVGARELPDEANPSDAWDFVTCLYWPSTFVVWKGFQSPAYQETAGKHVFCRLDQKGVLARKVGEVGTVTERPPVTRSFDQGAFTMESSSCI</sequence>
<proteinExistence type="predicted"/>
<comment type="caution">
    <text evidence="1">The sequence shown here is derived from an EMBL/GenBank/DDBJ whole genome shotgun (WGS) entry which is preliminary data.</text>
</comment>